<evidence type="ECO:0000313" key="3">
    <source>
        <dbReference type="EMBL" id="BAN66036.1"/>
    </source>
</evidence>
<feature type="transmembrane region" description="Helical" evidence="2">
    <location>
        <begin position="6"/>
        <end position="24"/>
    </location>
</feature>
<sequence length="267" mass="31242">MTLFYNYLLSTLLLYMSITCYPLVHSYRLLPRDSFSQVPVRQWSLYGKNRYAAHVKRLRRQRHFFVRRREQDNLKEPFELENAVTAQRIMLFTIFGKPLSQALGDGGVIPFITEVRDRIAHVREYYGLGSNRNQVVDDLCFKVANNPHKPRGMFRGCVPVAETSFYRDPEVLPEERAFNKAADYHEGMPPIIPDLDDHERENRFYSGLQSEVLFKHLPKELVKEMSAMEIDAKRGIIDPVKLKNKRRRDKSGTSPFKLGDIQFTKRS</sequence>
<feature type="region of interest" description="Disordered" evidence="1">
    <location>
        <begin position="241"/>
        <end position="267"/>
    </location>
</feature>
<dbReference type="EMBL" id="AK442242">
    <property type="protein sequence ID" value="BAN66036.1"/>
    <property type="molecule type" value="mRNA"/>
</dbReference>
<dbReference type="AlphaFoldDB" id="S6B9Y7"/>
<evidence type="ECO:0000256" key="1">
    <source>
        <dbReference type="SAM" id="MobiDB-lite"/>
    </source>
</evidence>
<reference evidence="3" key="1">
    <citation type="journal article" date="2014" name="BMC Genomics">
        <title>The Babesia bovis gene and promoter model: an update from full-length EST analysis.</title>
        <authorList>
            <person name="Yamagishi J."/>
            <person name="Wakaguri H."/>
            <person name="Yokoyama N."/>
            <person name="Yamashita R."/>
            <person name="Suzuki Y."/>
            <person name="Xuan X."/>
            <person name="Igarashi I."/>
        </authorList>
    </citation>
    <scope>NUCLEOTIDE SEQUENCE</scope>
    <source>
        <strain evidence="3">Texas</strain>
    </source>
</reference>
<name>S6B9Y7_BABBO</name>
<organism evidence="3">
    <name type="scientific">Babesia bovis</name>
    <dbReference type="NCBI Taxonomy" id="5865"/>
    <lineage>
        <taxon>Eukaryota</taxon>
        <taxon>Sar</taxon>
        <taxon>Alveolata</taxon>
        <taxon>Apicomplexa</taxon>
        <taxon>Aconoidasida</taxon>
        <taxon>Piroplasmida</taxon>
        <taxon>Babesiidae</taxon>
        <taxon>Babesia</taxon>
    </lineage>
</organism>
<keyword evidence="2" id="KW-0472">Membrane</keyword>
<accession>S6B9Y7</accession>
<keyword evidence="2" id="KW-0812">Transmembrane</keyword>
<dbReference type="VEuPathDB" id="PiroplasmaDB:BBOV_III004580"/>
<keyword evidence="2" id="KW-1133">Transmembrane helix</keyword>
<protein>
    <submittedName>
        <fullName evidence="3">Uncharacterized protein</fullName>
    </submittedName>
</protein>
<proteinExistence type="evidence at transcript level"/>
<gene>
    <name evidence="3" type="primary">BBOV_III004580</name>
</gene>
<evidence type="ECO:0000256" key="2">
    <source>
        <dbReference type="SAM" id="Phobius"/>
    </source>
</evidence>